<accession>A0A6U5J8I9</accession>
<evidence type="ECO:0000313" key="1">
    <source>
        <dbReference type="EMBL" id="CAD8893777.1"/>
    </source>
</evidence>
<organism evidence="3">
    <name type="scientific">Corethron hystrix</name>
    <dbReference type="NCBI Taxonomy" id="216773"/>
    <lineage>
        <taxon>Eukaryota</taxon>
        <taxon>Sar</taxon>
        <taxon>Stramenopiles</taxon>
        <taxon>Ochrophyta</taxon>
        <taxon>Bacillariophyta</taxon>
        <taxon>Coscinodiscophyceae</taxon>
        <taxon>Corethrophycidae</taxon>
        <taxon>Corethrales</taxon>
        <taxon>Corethraceae</taxon>
        <taxon>Corethron</taxon>
    </lineage>
</organism>
<protein>
    <submittedName>
        <fullName evidence="3">Uncharacterized protein</fullName>
    </submittedName>
</protein>
<dbReference type="EMBL" id="HBFR01028876">
    <property type="protein sequence ID" value="CAD8893778.1"/>
    <property type="molecule type" value="Transcribed_RNA"/>
</dbReference>
<dbReference type="EMBL" id="HBFR01028878">
    <property type="protein sequence ID" value="CAD8893780.1"/>
    <property type="molecule type" value="Transcribed_RNA"/>
</dbReference>
<reference evidence="3" key="1">
    <citation type="submission" date="2021-01" db="EMBL/GenBank/DDBJ databases">
        <authorList>
            <person name="Corre E."/>
            <person name="Pelletier E."/>
            <person name="Niang G."/>
            <person name="Scheremetjew M."/>
            <person name="Finn R."/>
            <person name="Kale V."/>
            <person name="Holt S."/>
            <person name="Cochrane G."/>
            <person name="Meng A."/>
            <person name="Brown T."/>
            <person name="Cohen L."/>
        </authorList>
    </citation>
    <scope>NUCLEOTIDE SEQUENCE</scope>
    <source>
        <strain evidence="3">308</strain>
    </source>
</reference>
<sequence length="103" mass="12333">MALFDIRRYLATNKDIIAAATAVKQLFVIYHHRSIYRLPHNAEKRRFKRGLFFLLIKRDNINKKFRRFLVTRARVFLSPYCPLIEDSFVPLNIFYKGRISTDP</sequence>
<proteinExistence type="predicted"/>
<evidence type="ECO:0000313" key="3">
    <source>
        <dbReference type="EMBL" id="CAD8893779.1"/>
    </source>
</evidence>
<dbReference type="EMBL" id="HBFR01028877">
    <property type="protein sequence ID" value="CAD8893779.1"/>
    <property type="molecule type" value="Transcribed_RNA"/>
</dbReference>
<evidence type="ECO:0000313" key="4">
    <source>
        <dbReference type="EMBL" id="CAD8893780.1"/>
    </source>
</evidence>
<name>A0A6U5J8I9_9STRA</name>
<gene>
    <name evidence="1" type="ORF">CHYS00102_LOCUS20989</name>
    <name evidence="2" type="ORF">CHYS00102_LOCUS20990</name>
    <name evidence="3" type="ORF">CHYS00102_LOCUS20991</name>
    <name evidence="4" type="ORF">CHYS00102_LOCUS20992</name>
</gene>
<dbReference type="EMBL" id="HBFR01028875">
    <property type="protein sequence ID" value="CAD8893777.1"/>
    <property type="molecule type" value="Transcribed_RNA"/>
</dbReference>
<evidence type="ECO:0000313" key="2">
    <source>
        <dbReference type="EMBL" id="CAD8893778.1"/>
    </source>
</evidence>
<dbReference type="AlphaFoldDB" id="A0A6U5J8I9"/>